<organism evidence="2">
    <name type="scientific">Ajellomyces dermatitidis (strain ATCC 18188 / CBS 674.68)</name>
    <name type="common">Blastomyces dermatitidis</name>
    <dbReference type="NCBI Taxonomy" id="653446"/>
    <lineage>
        <taxon>Eukaryota</taxon>
        <taxon>Fungi</taxon>
        <taxon>Dikarya</taxon>
        <taxon>Ascomycota</taxon>
        <taxon>Pezizomycotina</taxon>
        <taxon>Eurotiomycetes</taxon>
        <taxon>Eurotiomycetidae</taxon>
        <taxon>Onygenales</taxon>
        <taxon>Ajellomycetaceae</taxon>
        <taxon>Blastomyces</taxon>
    </lineage>
</organism>
<evidence type="ECO:0000313" key="2">
    <source>
        <dbReference type="EMBL" id="EGE83803.2"/>
    </source>
</evidence>
<feature type="region of interest" description="Disordered" evidence="1">
    <location>
        <begin position="131"/>
        <end position="150"/>
    </location>
</feature>
<dbReference type="OrthoDB" id="10474913at2759"/>
<protein>
    <submittedName>
        <fullName evidence="2">Uncharacterized protein</fullName>
    </submittedName>
</protein>
<sequence length="163" mass="17620">MGQTREPGTVWVELPNITSVWRASKGVAPLSLLRGGVRNALVLALHQYQQNEMLQAHTSTKSGVVNSYGKPEHGEKSTRTISFSHIISSPDLTDTVIRQVGLWYSSSILLRYEDSLCTPLGRSHGPTLLEIDTTRRGASGGSGSPSSAPKAEAHVLSLDISWL</sequence>
<name>F2TKP0_AJEDA</name>
<reference evidence="2" key="1">
    <citation type="submission" date="2010-03" db="EMBL/GenBank/DDBJ databases">
        <title>Annotation of Blastomyces dermatitidis strain ATCC 18188.</title>
        <authorList>
            <consortium name="The Broad Institute Genome Sequencing Platform"/>
            <consortium name="Broad Institute Genome Sequencing Center for Infectious Disease."/>
            <person name="Cuomo C."/>
            <person name="Klein B."/>
            <person name="Sullivan T."/>
            <person name="Heitman J."/>
            <person name="Young S."/>
            <person name="Zeng Q."/>
            <person name="Gargeya S."/>
            <person name="Alvarado L."/>
            <person name="Berlin A.M."/>
            <person name="Chapman S.B."/>
            <person name="Chen Z."/>
            <person name="Freedman E."/>
            <person name="Gellesch M."/>
            <person name="Goldberg J."/>
            <person name="Griggs A."/>
            <person name="Gujja S."/>
            <person name="Heilman E."/>
            <person name="Heiman D."/>
            <person name="Howarth C."/>
            <person name="Mehta T."/>
            <person name="Neiman D."/>
            <person name="Pearson M."/>
            <person name="Roberts A."/>
            <person name="Saif S."/>
            <person name="Shea T."/>
            <person name="Shenoy N."/>
            <person name="Sisk P."/>
            <person name="Stolte C."/>
            <person name="Sykes S."/>
            <person name="White J."/>
            <person name="Yandava C."/>
            <person name="Haas B."/>
            <person name="Nusbaum C."/>
            <person name="Birren B."/>
        </authorList>
    </citation>
    <scope>NUCLEOTIDE SEQUENCE [LARGE SCALE GENOMIC DNA]</scope>
    <source>
        <strain evidence="2">ATCC 18188</strain>
    </source>
</reference>
<dbReference type="HOGENOM" id="CLU_153987_0_0_1"/>
<accession>F2TKP0</accession>
<evidence type="ECO:0000256" key="1">
    <source>
        <dbReference type="SAM" id="MobiDB-lite"/>
    </source>
</evidence>
<dbReference type="EMBL" id="GG749457">
    <property type="protein sequence ID" value="EGE83803.2"/>
    <property type="molecule type" value="Genomic_DNA"/>
</dbReference>
<dbReference type="Proteomes" id="UP000007802">
    <property type="component" value="Unassembled WGS sequence"/>
</dbReference>
<gene>
    <name evidence="2" type="ORF">BDDG_06748</name>
</gene>
<proteinExistence type="predicted"/>
<dbReference type="AlphaFoldDB" id="F2TKP0"/>